<feature type="non-terminal residue" evidence="1">
    <location>
        <position position="153"/>
    </location>
</feature>
<proteinExistence type="predicted"/>
<gene>
    <name evidence="1" type="ORF">S12H4_09109</name>
</gene>
<protein>
    <submittedName>
        <fullName evidence="1">Uncharacterized protein</fullName>
    </submittedName>
</protein>
<dbReference type="EMBL" id="BARW01003635">
    <property type="protein sequence ID" value="GAI69424.1"/>
    <property type="molecule type" value="Genomic_DNA"/>
</dbReference>
<reference evidence="1" key="1">
    <citation type="journal article" date="2014" name="Front. Microbiol.">
        <title>High frequency of phylogenetically diverse reductive dehalogenase-homologous genes in deep subseafloor sedimentary metagenomes.</title>
        <authorList>
            <person name="Kawai M."/>
            <person name="Futagami T."/>
            <person name="Toyoda A."/>
            <person name="Takaki Y."/>
            <person name="Nishi S."/>
            <person name="Hori S."/>
            <person name="Arai W."/>
            <person name="Tsubouchi T."/>
            <person name="Morono Y."/>
            <person name="Uchiyama I."/>
            <person name="Ito T."/>
            <person name="Fujiyama A."/>
            <person name="Inagaki F."/>
            <person name="Takami H."/>
        </authorList>
    </citation>
    <scope>NUCLEOTIDE SEQUENCE</scope>
    <source>
        <strain evidence="1">Expedition CK06-06</strain>
    </source>
</reference>
<organism evidence="1">
    <name type="scientific">marine sediment metagenome</name>
    <dbReference type="NCBI Taxonomy" id="412755"/>
    <lineage>
        <taxon>unclassified sequences</taxon>
        <taxon>metagenomes</taxon>
        <taxon>ecological metagenomes</taxon>
    </lineage>
</organism>
<accession>X1SNN2</accession>
<evidence type="ECO:0000313" key="1">
    <source>
        <dbReference type="EMBL" id="GAI69424.1"/>
    </source>
</evidence>
<dbReference type="AlphaFoldDB" id="X1SNN2"/>
<sequence length="153" mass="17879">MENKNEDKNSKREVGDKEKIRNYLEQMAQNKKSPVAKDLVQLKHVEVKKQEASQETIELAKTLKDQILEHDQFERLSNDELTVLESFMNKRMFLTRIAIVVNQSRIPLGIKPFKKADLEKSLEVLISKGYLETEQVEGNTVYILTERGKYRIQ</sequence>
<name>X1SNN2_9ZZZZ</name>
<comment type="caution">
    <text evidence="1">The sequence shown here is derived from an EMBL/GenBank/DDBJ whole genome shotgun (WGS) entry which is preliminary data.</text>
</comment>